<dbReference type="EMBL" id="KV454011">
    <property type="protein sequence ID" value="ODV97743.1"/>
    <property type="molecule type" value="Genomic_DNA"/>
</dbReference>
<name>A0A1E4U134_PACTA</name>
<feature type="compositionally biased region" description="Low complexity" evidence="5">
    <location>
        <begin position="633"/>
        <end position="653"/>
    </location>
</feature>
<comment type="similarity">
    <text evidence="1">Belongs to the ATG14 family.</text>
</comment>
<feature type="compositionally biased region" description="Basic and acidic residues" evidence="5">
    <location>
        <begin position="678"/>
        <end position="687"/>
    </location>
</feature>
<feature type="coiled-coil region" evidence="4">
    <location>
        <begin position="111"/>
        <end position="184"/>
    </location>
</feature>
<evidence type="ECO:0000313" key="7">
    <source>
        <dbReference type="Proteomes" id="UP000094236"/>
    </source>
</evidence>
<evidence type="ECO:0000256" key="4">
    <source>
        <dbReference type="SAM" id="Coils"/>
    </source>
</evidence>
<dbReference type="GO" id="GO:0032991">
    <property type="term" value="C:protein-containing complex"/>
    <property type="evidence" value="ECO:0007669"/>
    <property type="project" value="UniProtKB-ARBA"/>
</dbReference>
<evidence type="ECO:0000313" key="6">
    <source>
        <dbReference type="EMBL" id="ODV97743.1"/>
    </source>
</evidence>
<dbReference type="AlphaFoldDB" id="A0A1E4U134"/>
<reference evidence="7" key="1">
    <citation type="submission" date="2016-05" db="EMBL/GenBank/DDBJ databases">
        <title>Comparative genomics of biotechnologically important yeasts.</title>
        <authorList>
            <consortium name="DOE Joint Genome Institute"/>
            <person name="Riley R."/>
            <person name="Haridas S."/>
            <person name="Wolfe K.H."/>
            <person name="Lopes M.R."/>
            <person name="Hittinger C.T."/>
            <person name="Goker M."/>
            <person name="Salamov A."/>
            <person name="Wisecaver J."/>
            <person name="Long T.M."/>
            <person name="Aerts A.L."/>
            <person name="Barry K."/>
            <person name="Choi C."/>
            <person name="Clum A."/>
            <person name="Coughlan A.Y."/>
            <person name="Deshpande S."/>
            <person name="Douglass A.P."/>
            <person name="Hanson S.J."/>
            <person name="Klenk H.-P."/>
            <person name="Labutti K."/>
            <person name="Lapidus A."/>
            <person name="Lindquist E."/>
            <person name="Lipzen A."/>
            <person name="Meier-Kolthoff J.P."/>
            <person name="Ohm R.A."/>
            <person name="Otillar R.P."/>
            <person name="Pangilinan J."/>
            <person name="Peng Y."/>
            <person name="Rokas A."/>
            <person name="Rosa C.A."/>
            <person name="Scheuner C."/>
            <person name="Sibirny A.A."/>
            <person name="Slot J.C."/>
            <person name="Stielow J.B."/>
            <person name="Sun H."/>
            <person name="Kurtzman C.P."/>
            <person name="Blackwell M."/>
            <person name="Grigoriev I.V."/>
            <person name="Jeffries T.W."/>
        </authorList>
    </citation>
    <scope>NUCLEOTIDE SEQUENCE [LARGE SCALE GENOMIC DNA]</scope>
    <source>
        <strain evidence="7">NRRL Y-2460</strain>
    </source>
</reference>
<gene>
    <name evidence="6" type="ORF">PACTADRAFT_47602</name>
</gene>
<sequence length="693" mass="80492">MMDPIYCNICHINNSENNKLYCCSCVNYSLLKLRLSLINISCINKLSIREINNILSNCINENAYNFINGYLKKKELDEDPKLVGLLYENNIPHPSIDQVAKLSQQLLNIEIIQCNNSLAELRENIERIKTRNSEVLKRANALKVANANKAKSNRDISLKLNSRYNDLKNNLQENTELIKNEKLANGKKMLYNSKLKLFQELINLFVIKRIKYNNTIINNEKNDNIILTMSFVPIIPITHYINYSPVIINASLEVLTKFTKLTSQYLLIALPFELILFPNENFILNINKKILKKNNRKIDFLFEINKPVLINQVSGECYPLYLPKIIRKSDKNKNKDQDKEKDKNNKNNIQDKKKQFFLEINDLQLMMFVKGLSCLLIDLIILIAYYSNSLNDHVELDFNFLINFQSILRIDKLIWRLIYGEDFDSFNNLNSNLRKEDEKVLGRNNTDLQEKSNVNSLIKNNSKMSFFNFWRRTKITSEDESTRSIINLESSSSEENFWKAEEEDDTEKINSDNESIKREFKQTGESMKKLLNLNYLSSKIHEYLSNDIRLLRLQQQSQVDENDENNNKKISNGRDILTATRNDDKRGGNTNKNHTKITNDYRRSKNSDQDKLLLVNGGVTTRLNDTRATGRDSNSNGNNNNNSNNSNNGNSNGERNNKTVFFDDERVSNNANNRYKASKTDNAKNGEDNWQVI</sequence>
<dbReference type="GO" id="GO:0005737">
    <property type="term" value="C:cytoplasm"/>
    <property type="evidence" value="ECO:0007669"/>
    <property type="project" value="UniProtKB-ARBA"/>
</dbReference>
<evidence type="ECO:0000256" key="5">
    <source>
        <dbReference type="SAM" id="MobiDB-lite"/>
    </source>
</evidence>
<dbReference type="OrthoDB" id="3980867at2759"/>
<accession>A0A1E4U134</accession>
<evidence type="ECO:0000256" key="3">
    <source>
        <dbReference type="ARBA" id="ARBA00023054"/>
    </source>
</evidence>
<keyword evidence="7" id="KW-1185">Reference proteome</keyword>
<feature type="region of interest" description="Disordered" evidence="5">
    <location>
        <begin position="558"/>
        <end position="693"/>
    </location>
</feature>
<organism evidence="6 7">
    <name type="scientific">Pachysolen tannophilus NRRL Y-2460</name>
    <dbReference type="NCBI Taxonomy" id="669874"/>
    <lineage>
        <taxon>Eukaryota</taxon>
        <taxon>Fungi</taxon>
        <taxon>Dikarya</taxon>
        <taxon>Ascomycota</taxon>
        <taxon>Saccharomycotina</taxon>
        <taxon>Pichiomycetes</taxon>
        <taxon>Pachysolenaceae</taxon>
        <taxon>Pachysolen</taxon>
    </lineage>
</organism>
<keyword evidence="3 4" id="KW-0175">Coiled coil</keyword>
<dbReference type="InterPro" id="IPR018791">
    <property type="entry name" value="UV_resistance/autophagy_Atg14"/>
</dbReference>
<dbReference type="Proteomes" id="UP000094236">
    <property type="component" value="Unassembled WGS sequence"/>
</dbReference>
<proteinExistence type="inferred from homology"/>
<protein>
    <recommendedName>
        <fullName evidence="2">Autophagy-related protein 14</fullName>
    </recommendedName>
</protein>
<evidence type="ECO:0000256" key="2">
    <source>
        <dbReference type="ARBA" id="ARBA00013807"/>
    </source>
</evidence>
<feature type="compositionally biased region" description="Basic and acidic residues" evidence="5">
    <location>
        <begin position="655"/>
        <end position="667"/>
    </location>
</feature>
<evidence type="ECO:0000256" key="1">
    <source>
        <dbReference type="ARBA" id="ARBA00009574"/>
    </source>
</evidence>
<feature type="compositionally biased region" description="Basic and acidic residues" evidence="5">
    <location>
        <begin position="597"/>
        <end position="611"/>
    </location>
</feature>
<dbReference type="Pfam" id="PF10186">
    <property type="entry name" value="ATG14"/>
    <property type="match status" value="1"/>
</dbReference>